<name>A0A9W8R7Y7_9HYPO</name>
<sequence length="363" mass="40178">MAFSWTNPLGALPPIPSHPVAPSDLSSTISNYTTFAAAEDQADRLLELFGSPAHEDDQKVVTLLRTFRRYLPKEGQRALNTDIIAISRDDVKLRDLARHIREAVLKPMKVAGGQQPQSLITPPTYAQAAADITASMSSLLPSSRLDQANLKRTCLRRDGYRCVYSGAYDRKAKKELPDLPRDAVLTKTECAHILPFSLSKFDSRSALETQNKAVIWCALYRYFPALKGKIGTESINQPSNAFTLGSTLHADFGEYHVYFGPKNDLENTYTMTSIEGYQLLSATRVPGLNGDVMELQSHDPTTPLPDPEFLKVHARISQILEVSGIGREVEQELDAAAFDPDNMNPDGSTDITSVIHRKMLMDV</sequence>
<organism evidence="2 3">
    <name type="scientific">Fusarium falciforme</name>
    <dbReference type="NCBI Taxonomy" id="195108"/>
    <lineage>
        <taxon>Eukaryota</taxon>
        <taxon>Fungi</taxon>
        <taxon>Dikarya</taxon>
        <taxon>Ascomycota</taxon>
        <taxon>Pezizomycotina</taxon>
        <taxon>Sordariomycetes</taxon>
        <taxon>Hypocreomycetidae</taxon>
        <taxon>Hypocreales</taxon>
        <taxon>Nectriaceae</taxon>
        <taxon>Fusarium</taxon>
        <taxon>Fusarium solani species complex</taxon>
    </lineage>
</organism>
<feature type="domain" description="HNH nuclease" evidence="1">
    <location>
        <begin position="162"/>
        <end position="259"/>
    </location>
</feature>
<proteinExistence type="predicted"/>
<gene>
    <name evidence="2" type="ORF">NW755_004894</name>
</gene>
<evidence type="ECO:0000259" key="1">
    <source>
        <dbReference type="Pfam" id="PF13391"/>
    </source>
</evidence>
<accession>A0A9W8R7Y7</accession>
<reference evidence="2" key="1">
    <citation type="submission" date="2022-09" db="EMBL/GenBank/DDBJ databases">
        <title>Fusarium specimens isolated from Avocado Roots.</title>
        <authorList>
            <person name="Stajich J."/>
            <person name="Roper C."/>
            <person name="Heimlech-Rivalta G."/>
        </authorList>
    </citation>
    <scope>NUCLEOTIDE SEQUENCE</scope>
    <source>
        <strain evidence="2">A02</strain>
    </source>
</reference>
<keyword evidence="3" id="KW-1185">Reference proteome</keyword>
<dbReference type="EMBL" id="JAOQAV010000010">
    <property type="protein sequence ID" value="KAJ4190680.1"/>
    <property type="molecule type" value="Genomic_DNA"/>
</dbReference>
<comment type="caution">
    <text evidence="2">The sequence shown here is derived from an EMBL/GenBank/DDBJ whole genome shotgun (WGS) entry which is preliminary data.</text>
</comment>
<protein>
    <recommendedName>
        <fullName evidence="1">HNH nuclease domain-containing protein</fullName>
    </recommendedName>
</protein>
<dbReference type="AlphaFoldDB" id="A0A9W8R7Y7"/>
<evidence type="ECO:0000313" key="3">
    <source>
        <dbReference type="Proteomes" id="UP001152087"/>
    </source>
</evidence>
<dbReference type="Pfam" id="PF13391">
    <property type="entry name" value="HNH_2"/>
    <property type="match status" value="1"/>
</dbReference>
<dbReference type="Proteomes" id="UP001152087">
    <property type="component" value="Unassembled WGS sequence"/>
</dbReference>
<evidence type="ECO:0000313" key="2">
    <source>
        <dbReference type="EMBL" id="KAJ4190680.1"/>
    </source>
</evidence>
<dbReference type="InterPro" id="IPR003615">
    <property type="entry name" value="HNH_nuc"/>
</dbReference>